<evidence type="ECO:0000256" key="2">
    <source>
        <dbReference type="ARBA" id="ARBA00003015"/>
    </source>
</evidence>
<dbReference type="InterPro" id="IPR055361">
    <property type="entry name" value="tRNA_methyltr_TrmB_bact"/>
</dbReference>
<accession>A0A0A1ZJU4</accession>
<feature type="binding site" evidence="7">
    <location>
        <position position="149"/>
    </location>
    <ligand>
        <name>substrate</name>
    </ligand>
</feature>
<comment type="caution">
    <text evidence="7">Lacks conserved residue(s) required for the propagation of feature annotation.</text>
</comment>
<evidence type="ECO:0000256" key="7">
    <source>
        <dbReference type="HAMAP-Rule" id="MF_01057"/>
    </source>
</evidence>
<comment type="catalytic activity">
    <reaction evidence="1 7">
        <text>guanosine(46) in tRNA + S-adenosyl-L-methionine = N(7)-methylguanosine(46) in tRNA + S-adenosyl-L-homocysteine</text>
        <dbReference type="Rhea" id="RHEA:42708"/>
        <dbReference type="Rhea" id="RHEA-COMP:10188"/>
        <dbReference type="Rhea" id="RHEA-COMP:10189"/>
        <dbReference type="ChEBI" id="CHEBI:57856"/>
        <dbReference type="ChEBI" id="CHEBI:59789"/>
        <dbReference type="ChEBI" id="CHEBI:74269"/>
        <dbReference type="ChEBI" id="CHEBI:74480"/>
        <dbReference type="EC" id="2.1.1.33"/>
    </reaction>
</comment>
<dbReference type="Proteomes" id="UP000030598">
    <property type="component" value="Unassembled WGS sequence"/>
</dbReference>
<dbReference type="OrthoDB" id="9802090at2"/>
<comment type="similarity">
    <text evidence="7">Belongs to the class I-like SAM-binding methyltransferase superfamily. TrmB family.</text>
</comment>
<dbReference type="GO" id="GO:0008176">
    <property type="term" value="F:tRNA (guanine(46)-N7)-methyltransferase activity"/>
    <property type="evidence" value="ECO:0007669"/>
    <property type="project" value="UniProtKB-UniRule"/>
</dbReference>
<feature type="binding site" evidence="7">
    <location>
        <position position="117"/>
    </location>
    <ligand>
        <name>substrate</name>
    </ligand>
</feature>
<dbReference type="AlphaFoldDB" id="A0A0A1ZJU4"/>
<dbReference type="STRING" id="59925.EU91_0411"/>
<dbReference type="Pfam" id="PF02390">
    <property type="entry name" value="Methyltransf_4"/>
    <property type="match status" value="1"/>
</dbReference>
<feature type="binding site" evidence="7">
    <location>
        <position position="35"/>
    </location>
    <ligand>
        <name>S-adenosyl-L-methionine</name>
        <dbReference type="ChEBI" id="CHEBI:59789"/>
    </ligand>
</feature>
<comment type="function">
    <text evidence="2 7">Catalyzes the formation of N(7)-methylguanine at position 46 (m7G46) in tRNA.</text>
</comment>
<feature type="binding site" evidence="7">
    <location>
        <position position="87"/>
    </location>
    <ligand>
        <name>S-adenosyl-L-methionine</name>
        <dbReference type="ChEBI" id="CHEBI:59789"/>
    </ligand>
</feature>
<keyword evidence="4 7" id="KW-0808">Transferase</keyword>
<evidence type="ECO:0000256" key="6">
    <source>
        <dbReference type="ARBA" id="ARBA00022694"/>
    </source>
</evidence>
<dbReference type="SUPFAM" id="SSF53335">
    <property type="entry name" value="S-adenosyl-L-methionine-dependent methyltransferases"/>
    <property type="match status" value="1"/>
</dbReference>
<dbReference type="EC" id="2.1.1.33" evidence="7"/>
<comment type="caution">
    <text evidence="8">The sequence shown here is derived from an EMBL/GenBank/DDBJ whole genome shotgun (WGS) entry which is preliminary data.</text>
</comment>
<dbReference type="PANTHER" id="PTHR23417">
    <property type="entry name" value="3-DEOXY-D-MANNO-OCTULOSONIC-ACID TRANSFERASE/TRNA GUANINE-N 7 - -METHYLTRANSFERASE"/>
    <property type="match status" value="1"/>
</dbReference>
<reference evidence="9" key="1">
    <citation type="journal article" date="2014" name="Sci. Data">
        <title>Genomes of diverse isolates of the marine cyanobacterium Prochlorococcus.</title>
        <authorList>
            <person name="Biller S."/>
            <person name="Berube P."/>
            <person name="Thompson J."/>
            <person name="Kelly L."/>
            <person name="Roggensack S."/>
            <person name="Awad L."/>
            <person name="Roache-Johnson K."/>
            <person name="Ding H."/>
            <person name="Giovannoni S.J."/>
            <person name="Moore L.R."/>
            <person name="Chisholm S.W."/>
        </authorList>
    </citation>
    <scope>NUCLEOTIDE SEQUENCE [LARGE SCALE GENOMIC DNA]</scope>
    <source>
        <strain evidence="9">GP2</strain>
    </source>
</reference>
<protein>
    <recommendedName>
        <fullName evidence="7">tRNA (guanine-N(7)-)-methyltransferase</fullName>
        <ecNumber evidence="7">2.1.1.33</ecNumber>
    </recommendedName>
    <alternativeName>
        <fullName evidence="7">tRNA (guanine(46)-N(7))-methyltransferase</fullName>
    </alternativeName>
    <alternativeName>
        <fullName evidence="7">tRNA(m7G46)-methyltransferase</fullName>
    </alternativeName>
</protein>
<proteinExistence type="inferred from homology"/>
<dbReference type="PROSITE" id="PS51625">
    <property type="entry name" value="SAM_MT_TRMB"/>
    <property type="match status" value="1"/>
</dbReference>
<dbReference type="Gene3D" id="3.40.50.150">
    <property type="entry name" value="Vaccinia Virus protein VP39"/>
    <property type="match status" value="1"/>
</dbReference>
<organism evidence="8 9">
    <name type="scientific">Prochlorococcus marinus str. GP2</name>
    <dbReference type="NCBI Taxonomy" id="59925"/>
    <lineage>
        <taxon>Bacteria</taxon>
        <taxon>Bacillati</taxon>
        <taxon>Cyanobacteriota</taxon>
        <taxon>Cyanophyceae</taxon>
        <taxon>Synechococcales</taxon>
        <taxon>Prochlorococcaceae</taxon>
        <taxon>Prochlorococcus</taxon>
    </lineage>
</organism>
<dbReference type="PANTHER" id="PTHR23417:SF21">
    <property type="entry name" value="TRNA (GUANINE-N(7)-)-METHYLTRANSFERASE"/>
    <property type="match status" value="1"/>
</dbReference>
<evidence type="ECO:0000256" key="1">
    <source>
        <dbReference type="ARBA" id="ARBA00000142"/>
    </source>
</evidence>
<dbReference type="EMBL" id="JNAH01000003">
    <property type="protein sequence ID" value="KGF88478.1"/>
    <property type="molecule type" value="Genomic_DNA"/>
</dbReference>
<evidence type="ECO:0000256" key="4">
    <source>
        <dbReference type="ARBA" id="ARBA00022679"/>
    </source>
</evidence>
<feature type="binding site" evidence="7">
    <location>
        <position position="113"/>
    </location>
    <ligand>
        <name>S-adenosyl-L-methionine</name>
        <dbReference type="ChEBI" id="CHEBI:59789"/>
    </ligand>
</feature>
<dbReference type="RefSeq" id="WP_032524005.1">
    <property type="nucleotide sequence ID" value="NZ_CP138934.1"/>
</dbReference>
<keyword evidence="3 7" id="KW-0489">Methyltransferase</keyword>
<evidence type="ECO:0000313" key="9">
    <source>
        <dbReference type="Proteomes" id="UP000030598"/>
    </source>
</evidence>
<dbReference type="CDD" id="cd02440">
    <property type="entry name" value="AdoMet_MTases"/>
    <property type="match status" value="1"/>
</dbReference>
<dbReference type="InterPro" id="IPR029063">
    <property type="entry name" value="SAM-dependent_MTases_sf"/>
</dbReference>
<evidence type="ECO:0000313" key="8">
    <source>
        <dbReference type="EMBL" id="KGF88478.1"/>
    </source>
</evidence>
<dbReference type="UniPathway" id="UPA00989"/>
<name>A0A0A1ZJU4_PROMR</name>
<keyword evidence="6 7" id="KW-0819">tRNA processing</keyword>
<comment type="pathway">
    <text evidence="7">tRNA modification; N(7)-methylguanine-tRNA biosynthesis.</text>
</comment>
<dbReference type="HAMAP" id="MF_01057">
    <property type="entry name" value="tRNA_methyltr_TrmB"/>
    <property type="match status" value="1"/>
</dbReference>
<evidence type="ECO:0000256" key="3">
    <source>
        <dbReference type="ARBA" id="ARBA00022603"/>
    </source>
</evidence>
<dbReference type="eggNOG" id="COG0220">
    <property type="taxonomic scope" value="Bacteria"/>
</dbReference>
<evidence type="ECO:0000256" key="5">
    <source>
        <dbReference type="ARBA" id="ARBA00022691"/>
    </source>
</evidence>
<keyword evidence="5 7" id="KW-0949">S-adenosyl-L-methionine</keyword>
<dbReference type="InterPro" id="IPR003358">
    <property type="entry name" value="tRNA_(Gua-N-7)_MeTrfase_Trmb"/>
</dbReference>
<dbReference type="GO" id="GO:0043527">
    <property type="term" value="C:tRNA methyltransferase complex"/>
    <property type="evidence" value="ECO:0007669"/>
    <property type="project" value="TreeGrafter"/>
</dbReference>
<feature type="binding site" evidence="7">
    <location>
        <position position="60"/>
    </location>
    <ligand>
        <name>S-adenosyl-L-methionine</name>
        <dbReference type="ChEBI" id="CHEBI:59789"/>
    </ligand>
</feature>
<gene>
    <name evidence="7" type="primary">trmB</name>
    <name evidence="8" type="ORF">EU91_0411</name>
</gene>
<dbReference type="NCBIfam" id="TIGR00091">
    <property type="entry name" value="tRNA (guanosine(46)-N7)-methyltransferase TrmB"/>
    <property type="match status" value="1"/>
</dbReference>
<sequence>MRQHVNPLSNNFDEIERIPSLIELFEDSKLPIHLDIGCASGDFLFDLAFVNANWNYLGIEIRERLARNAKSKAKGIGIKNLYFAFGNAYKILNASNNQFIIKNVKSISFNFPDPWFKKRHFKRRIIQPEFIDILSNSMQEGSLIFIKTDVEDLFDYMECTISSNISFKKIDKKKFNYSDSFNPNKVQTNREKYVIDNELEIFESIYKKI</sequence>